<dbReference type="GO" id="GO:0005975">
    <property type="term" value="P:carbohydrate metabolic process"/>
    <property type="evidence" value="ECO:0007669"/>
    <property type="project" value="InterPro"/>
</dbReference>
<protein>
    <submittedName>
        <fullName evidence="7">Beta-xylosidase</fullName>
    </submittedName>
</protein>
<evidence type="ECO:0000256" key="2">
    <source>
        <dbReference type="ARBA" id="ARBA00022801"/>
    </source>
</evidence>
<feature type="active site" description="Proton donor" evidence="4">
    <location>
        <position position="202"/>
    </location>
</feature>
<dbReference type="KEGG" id="hbs:IPV69_15135"/>
<reference evidence="7 8" key="1">
    <citation type="submission" date="2020-10" db="EMBL/GenBank/DDBJ databases">
        <title>Wide distribution of Phycisphaera-like planctomycetes from WD2101 soil group in peatlands and genome analysis of the first cultivated representative.</title>
        <authorList>
            <person name="Dedysh S.N."/>
            <person name="Beletsky A.V."/>
            <person name="Ivanova A."/>
            <person name="Kulichevskaya I.S."/>
            <person name="Suzina N.E."/>
            <person name="Philippov D.A."/>
            <person name="Rakitin A.L."/>
            <person name="Mardanov A.V."/>
            <person name="Ravin N.V."/>
        </authorList>
    </citation>
    <scope>NUCLEOTIDE SEQUENCE [LARGE SCALE GENOMIC DNA]</scope>
    <source>
        <strain evidence="7 8">M1803</strain>
    </source>
</reference>
<evidence type="ECO:0000256" key="3">
    <source>
        <dbReference type="ARBA" id="ARBA00023295"/>
    </source>
</evidence>
<dbReference type="InterPro" id="IPR000514">
    <property type="entry name" value="Glyco_hydro_39"/>
</dbReference>
<proteinExistence type="inferred from homology"/>
<keyword evidence="3" id="KW-0326">Glycosidase</keyword>
<dbReference type="Proteomes" id="UP000593765">
    <property type="component" value="Chromosome"/>
</dbReference>
<feature type="domain" description="Glycosyl hydrolases family 39 N-terminal catalytic" evidence="6">
    <location>
        <begin position="27"/>
        <end position="518"/>
    </location>
</feature>
<dbReference type="InterPro" id="IPR051923">
    <property type="entry name" value="Glycosyl_Hydrolase_39"/>
</dbReference>
<accession>A0A7M2WSP9</accession>
<evidence type="ECO:0000256" key="1">
    <source>
        <dbReference type="ARBA" id="ARBA00008875"/>
    </source>
</evidence>
<keyword evidence="2" id="KW-0378">Hydrolase</keyword>
<feature type="signal peptide" evidence="5">
    <location>
        <begin position="1"/>
        <end position="21"/>
    </location>
</feature>
<dbReference type="PRINTS" id="PR00745">
    <property type="entry name" value="GLHYDRLASE39"/>
</dbReference>
<keyword evidence="8" id="KW-1185">Reference proteome</keyword>
<dbReference type="InterPro" id="IPR017853">
    <property type="entry name" value="GH"/>
</dbReference>
<dbReference type="GO" id="GO:0004553">
    <property type="term" value="F:hydrolase activity, hydrolyzing O-glycosyl compounds"/>
    <property type="evidence" value="ECO:0007669"/>
    <property type="project" value="InterPro"/>
</dbReference>
<dbReference type="PANTHER" id="PTHR12631:SF8">
    <property type="entry name" value="ALPHA-L-IDURONIDASE"/>
    <property type="match status" value="1"/>
</dbReference>
<dbReference type="EMBL" id="CP063458">
    <property type="protein sequence ID" value="QOV87620.1"/>
    <property type="molecule type" value="Genomic_DNA"/>
</dbReference>
<comment type="similarity">
    <text evidence="1">Belongs to the glycosyl hydrolase 39 family.</text>
</comment>
<keyword evidence="5" id="KW-0732">Signal</keyword>
<dbReference type="Pfam" id="PF01229">
    <property type="entry name" value="Glyco_hydro_39"/>
    <property type="match status" value="1"/>
</dbReference>
<sequence>MRYTLVLLAALLLTSSASVDAQSLPVHIEVDATQQGGPLKPIWRFFGADEPNYAYMPHGRDLLGELGALKKNEVFFRTHSLLVTGKGEHGLKWGSTNAYTEDAAGNPVYDWTIVDRIFDAYRDNGVRPYVQIGFMPQALSVKPEPYRHQFPKSKYEELFGGWAYPPKDYAKWEELVYQWAKHCLARYGEEEVLHWYWQTWNESNIDYWKGTREEFFKLHDHAIRAVRRAIPRAKVGGPDLAGGKGGDFLESFLNHCLKGTNRASKERGTPLDFISFHAKGKPSRVDGHVRMGLSNQLGEINDAFEVIAKFPELKGTPVVIGESDPDGCAACTGPDRAYRNGTLYSSYTAATFPRKLDLAEKHGVNLEGALTWSFEFEGQPYFAGFRSLATNGIAKPVLNVFRMFSRMNGQRLGVQSDGAVPLDELVKTGVRGKPDVSALAARDGKRITILAWHYHDDDVAGADAAITLDINGVPAGNPKITRTLIDETHSNSFHAWRAMGSPRSPTAVQIRELEKASQLAPASEKSEVRAVGGRCEMKFTLARQGVTLIELEWP</sequence>
<evidence type="ECO:0000313" key="7">
    <source>
        <dbReference type="EMBL" id="QOV87620.1"/>
    </source>
</evidence>
<dbReference type="SUPFAM" id="SSF51445">
    <property type="entry name" value="(Trans)glycosidases"/>
    <property type="match status" value="1"/>
</dbReference>
<dbReference type="Gene3D" id="3.20.20.80">
    <property type="entry name" value="Glycosidases"/>
    <property type="match status" value="1"/>
</dbReference>
<dbReference type="Gene3D" id="2.60.40.1500">
    <property type="entry name" value="Glycosyl hydrolase domain, family 39"/>
    <property type="match status" value="1"/>
</dbReference>
<dbReference type="PANTHER" id="PTHR12631">
    <property type="entry name" value="ALPHA-L-IDURONIDASE"/>
    <property type="match status" value="1"/>
</dbReference>
<organism evidence="7 8">
    <name type="scientific">Humisphaera borealis</name>
    <dbReference type="NCBI Taxonomy" id="2807512"/>
    <lineage>
        <taxon>Bacteria</taxon>
        <taxon>Pseudomonadati</taxon>
        <taxon>Planctomycetota</taxon>
        <taxon>Phycisphaerae</taxon>
        <taxon>Tepidisphaerales</taxon>
        <taxon>Tepidisphaeraceae</taxon>
        <taxon>Humisphaera</taxon>
    </lineage>
</organism>
<evidence type="ECO:0000259" key="6">
    <source>
        <dbReference type="Pfam" id="PF01229"/>
    </source>
</evidence>
<gene>
    <name evidence="7" type="ORF">IPV69_15135</name>
</gene>
<evidence type="ECO:0000256" key="5">
    <source>
        <dbReference type="SAM" id="SignalP"/>
    </source>
</evidence>
<evidence type="ECO:0000256" key="4">
    <source>
        <dbReference type="PIRSR" id="PIRSR600514-1"/>
    </source>
</evidence>
<dbReference type="AlphaFoldDB" id="A0A7M2WSP9"/>
<feature type="chain" id="PRO_5034554132" evidence="5">
    <location>
        <begin position="22"/>
        <end position="554"/>
    </location>
</feature>
<evidence type="ECO:0000313" key="8">
    <source>
        <dbReference type="Proteomes" id="UP000593765"/>
    </source>
</evidence>
<name>A0A7M2WSP9_9BACT</name>
<dbReference type="RefSeq" id="WP_206290528.1">
    <property type="nucleotide sequence ID" value="NZ_CP063458.1"/>
</dbReference>
<dbReference type="SUPFAM" id="SSF51011">
    <property type="entry name" value="Glycosyl hydrolase domain"/>
    <property type="match status" value="1"/>
</dbReference>
<dbReference type="InterPro" id="IPR049166">
    <property type="entry name" value="GH39_cat"/>
</dbReference>